<dbReference type="Proteomes" id="UP000256661">
    <property type="component" value="Unassembled WGS sequence"/>
</dbReference>
<name>A0A3D9T997_9ACTN</name>
<keyword evidence="2" id="KW-1185">Reference proteome</keyword>
<evidence type="ECO:0000313" key="2">
    <source>
        <dbReference type="Proteomes" id="UP000256661"/>
    </source>
</evidence>
<reference evidence="1 2" key="1">
    <citation type="submission" date="2018-08" db="EMBL/GenBank/DDBJ databases">
        <title>Sequencing the genomes of 1000 actinobacteria strains.</title>
        <authorList>
            <person name="Klenk H.-P."/>
        </authorList>
    </citation>
    <scope>NUCLEOTIDE SEQUENCE [LARGE SCALE GENOMIC DNA]</scope>
    <source>
        <strain evidence="1 2">DSM 43927</strain>
    </source>
</reference>
<evidence type="ECO:0000313" key="1">
    <source>
        <dbReference type="EMBL" id="REF00332.1"/>
    </source>
</evidence>
<protein>
    <submittedName>
        <fullName evidence="1">Uncharacterized protein</fullName>
    </submittedName>
</protein>
<gene>
    <name evidence="1" type="ORF">DFJ69_5864</name>
</gene>
<dbReference type="AlphaFoldDB" id="A0A3D9T997"/>
<sequence length="46" mass="5147">MSVNVKGKDLKCEECGNNERIAISSMDKTHATYTCMDCGETDTIRF</sequence>
<dbReference type="RefSeq" id="WP_170177821.1">
    <property type="nucleotide sequence ID" value="NZ_QTTT01000001.1"/>
</dbReference>
<comment type="caution">
    <text evidence="1">The sequence shown here is derived from an EMBL/GenBank/DDBJ whole genome shotgun (WGS) entry which is preliminary data.</text>
</comment>
<accession>A0A3D9T997</accession>
<proteinExistence type="predicted"/>
<organism evidence="1 2">
    <name type="scientific">Thermomonospora umbrina</name>
    <dbReference type="NCBI Taxonomy" id="111806"/>
    <lineage>
        <taxon>Bacteria</taxon>
        <taxon>Bacillati</taxon>
        <taxon>Actinomycetota</taxon>
        <taxon>Actinomycetes</taxon>
        <taxon>Streptosporangiales</taxon>
        <taxon>Thermomonosporaceae</taxon>
        <taxon>Thermomonospora</taxon>
    </lineage>
</organism>
<dbReference type="EMBL" id="QTTT01000001">
    <property type="protein sequence ID" value="REF00332.1"/>
    <property type="molecule type" value="Genomic_DNA"/>
</dbReference>